<feature type="binding site" evidence="14">
    <location>
        <position position="284"/>
    </location>
    <ligand>
        <name>NADPH</name>
        <dbReference type="ChEBI" id="CHEBI:57783"/>
    </ligand>
</feature>
<feature type="binding site" evidence="17">
    <location>
        <position position="143"/>
    </location>
    <ligand>
        <name>NAD(+)</name>
        <dbReference type="ChEBI" id="CHEBI:57540"/>
    </ligand>
</feature>
<feature type="active site" description="Proton acceptor" evidence="14 15">
    <location>
        <position position="194"/>
    </location>
</feature>
<feature type="domain" description="Glycerol-3-phosphate dehydrogenase NAD-dependent C-terminal" evidence="20">
    <location>
        <begin position="183"/>
        <end position="323"/>
    </location>
</feature>
<dbReference type="Pfam" id="PF01210">
    <property type="entry name" value="NAD_Gly3P_dh_N"/>
    <property type="match status" value="1"/>
</dbReference>
<dbReference type="UniPathway" id="UPA00940"/>
<dbReference type="Gene3D" id="1.10.1040.10">
    <property type="entry name" value="N-(1-d-carboxylethyl)-l-norvaline Dehydrogenase, domain 2"/>
    <property type="match status" value="1"/>
</dbReference>
<evidence type="ECO:0000256" key="6">
    <source>
        <dbReference type="ARBA" id="ARBA00023027"/>
    </source>
</evidence>
<evidence type="ECO:0000256" key="9">
    <source>
        <dbReference type="ARBA" id="ARBA00023264"/>
    </source>
</evidence>
<feature type="binding site" evidence="14">
    <location>
        <position position="11"/>
    </location>
    <ligand>
        <name>NADPH</name>
        <dbReference type="ChEBI" id="CHEBI:57783"/>
    </ligand>
</feature>
<evidence type="ECO:0000256" key="18">
    <source>
        <dbReference type="RuleBase" id="RU000437"/>
    </source>
</evidence>
<dbReference type="InterPro" id="IPR006168">
    <property type="entry name" value="G3P_DH_NAD-dep"/>
</dbReference>
<dbReference type="InterPro" id="IPR008927">
    <property type="entry name" value="6-PGluconate_DH-like_C_sf"/>
</dbReference>
<evidence type="ECO:0000256" key="4">
    <source>
        <dbReference type="ARBA" id="ARBA00022857"/>
    </source>
</evidence>
<dbReference type="AlphaFoldDB" id="A0A347WNA4"/>
<dbReference type="FunFam" id="1.10.1040.10:FF:000001">
    <property type="entry name" value="Glycerol-3-phosphate dehydrogenase [NAD(P)+]"/>
    <property type="match status" value="1"/>
</dbReference>
<dbReference type="GO" id="GO:0005829">
    <property type="term" value="C:cytosol"/>
    <property type="evidence" value="ECO:0007669"/>
    <property type="project" value="TreeGrafter"/>
</dbReference>
<feature type="binding site" evidence="14">
    <location>
        <position position="10"/>
    </location>
    <ligand>
        <name>NADPH</name>
        <dbReference type="ChEBI" id="CHEBI:57783"/>
    </ligand>
</feature>
<dbReference type="NCBIfam" id="NF000942">
    <property type="entry name" value="PRK00094.1-4"/>
    <property type="match status" value="1"/>
</dbReference>
<keyword evidence="2 14" id="KW-0444">Lipid biosynthesis</keyword>
<feature type="binding site" evidence="14">
    <location>
        <position position="139"/>
    </location>
    <ligand>
        <name>sn-glycerol 3-phosphate</name>
        <dbReference type="ChEBI" id="CHEBI:57597"/>
    </ligand>
</feature>
<evidence type="ECO:0000256" key="11">
    <source>
        <dbReference type="ARBA" id="ARBA00066687"/>
    </source>
</evidence>
<evidence type="ECO:0000256" key="7">
    <source>
        <dbReference type="ARBA" id="ARBA00023098"/>
    </source>
</evidence>
<evidence type="ECO:0000256" key="12">
    <source>
        <dbReference type="ARBA" id="ARBA00069372"/>
    </source>
</evidence>
<evidence type="ECO:0000313" key="21">
    <source>
        <dbReference type="EMBL" id="AXY26561.1"/>
    </source>
</evidence>
<dbReference type="KEGG" id="abae:CL176_11440"/>
<feature type="binding site" evidence="17">
    <location>
        <begin position="7"/>
        <end position="12"/>
    </location>
    <ligand>
        <name>NAD(+)</name>
        <dbReference type="ChEBI" id="CHEBI:57540"/>
    </ligand>
</feature>
<comment type="catalytic activity">
    <reaction evidence="10">
        <text>sn-glycerol 3-phosphate + NADP(+) = dihydroxyacetone phosphate + NADPH + H(+)</text>
        <dbReference type="Rhea" id="RHEA:11096"/>
        <dbReference type="ChEBI" id="CHEBI:15378"/>
        <dbReference type="ChEBI" id="CHEBI:57597"/>
        <dbReference type="ChEBI" id="CHEBI:57642"/>
        <dbReference type="ChEBI" id="CHEBI:57783"/>
        <dbReference type="ChEBI" id="CHEBI:58349"/>
        <dbReference type="EC" id="1.1.1.94"/>
    </reaction>
    <physiologicalReaction direction="right-to-left" evidence="10">
        <dbReference type="Rhea" id="RHEA:11098"/>
    </physiologicalReaction>
</comment>
<keyword evidence="6 14" id="KW-0520">NAD</keyword>
<keyword evidence="4 14" id="KW-0521">NADP</keyword>
<dbReference type="InterPro" id="IPR013328">
    <property type="entry name" value="6PGD_dom2"/>
</dbReference>
<feature type="domain" description="Glycerol-3-phosphate dehydrogenase NAD-dependent N-terminal" evidence="19">
    <location>
        <begin position="2"/>
        <end position="163"/>
    </location>
</feature>
<feature type="binding site" evidence="14">
    <location>
        <position position="141"/>
    </location>
    <ligand>
        <name>sn-glycerol 3-phosphate</name>
        <dbReference type="ChEBI" id="CHEBI:57597"/>
    </ligand>
</feature>
<gene>
    <name evidence="14" type="primary">gpsA</name>
    <name evidence="21" type="ORF">CL176_11440</name>
</gene>
<dbReference type="NCBIfam" id="NF000940">
    <property type="entry name" value="PRK00094.1-2"/>
    <property type="match status" value="1"/>
</dbReference>
<evidence type="ECO:0000256" key="1">
    <source>
        <dbReference type="ARBA" id="ARBA00011009"/>
    </source>
</evidence>
<feature type="binding site" evidence="14">
    <location>
        <position position="257"/>
    </location>
    <ligand>
        <name>sn-glycerol 3-phosphate</name>
        <dbReference type="ChEBI" id="CHEBI:57597"/>
    </ligand>
</feature>
<evidence type="ECO:0000256" key="8">
    <source>
        <dbReference type="ARBA" id="ARBA00023209"/>
    </source>
</evidence>
<evidence type="ECO:0000256" key="15">
    <source>
        <dbReference type="PIRSR" id="PIRSR000114-1"/>
    </source>
</evidence>
<feature type="binding site" evidence="14">
    <location>
        <position position="194"/>
    </location>
    <ligand>
        <name>sn-glycerol 3-phosphate</name>
        <dbReference type="ChEBI" id="CHEBI:57597"/>
    </ligand>
</feature>
<dbReference type="GO" id="GO:0008654">
    <property type="term" value="P:phospholipid biosynthetic process"/>
    <property type="evidence" value="ECO:0007669"/>
    <property type="project" value="UniProtKB-KW"/>
</dbReference>
<comment type="caution">
    <text evidence="14">Lacks conserved residue(s) required for the propagation of feature annotation.</text>
</comment>
<dbReference type="GO" id="GO:0141152">
    <property type="term" value="F:glycerol-3-phosphate dehydrogenase (NAD+) activity"/>
    <property type="evidence" value="ECO:0007669"/>
    <property type="project" value="RHEA"/>
</dbReference>
<dbReference type="Proteomes" id="UP000263232">
    <property type="component" value="Chromosome"/>
</dbReference>
<dbReference type="PIRSF" id="PIRSF000114">
    <property type="entry name" value="Glycerol-3-P_dh"/>
    <property type="match status" value="1"/>
</dbReference>
<dbReference type="EC" id="1.1.1.94" evidence="11 14"/>
<feature type="binding site" evidence="14">
    <location>
        <position position="31"/>
    </location>
    <ligand>
        <name>NADPH</name>
        <dbReference type="ChEBI" id="CHEBI:57783"/>
    </ligand>
</feature>
<evidence type="ECO:0000256" key="14">
    <source>
        <dbReference type="HAMAP-Rule" id="MF_00394"/>
    </source>
</evidence>
<feature type="binding site" evidence="16">
    <location>
        <begin position="258"/>
        <end position="259"/>
    </location>
    <ligand>
        <name>substrate</name>
    </ligand>
</feature>
<dbReference type="InterPro" id="IPR011128">
    <property type="entry name" value="G3P_DH_NAD-dep_N"/>
</dbReference>
<dbReference type="GO" id="GO:0141153">
    <property type="term" value="F:glycerol-3-phosphate dehydrogenase (NADP+) activity"/>
    <property type="evidence" value="ECO:0007669"/>
    <property type="project" value="RHEA"/>
</dbReference>
<evidence type="ECO:0000259" key="19">
    <source>
        <dbReference type="Pfam" id="PF01210"/>
    </source>
</evidence>
<feature type="binding site" evidence="14">
    <location>
        <position position="258"/>
    </location>
    <ligand>
        <name>sn-glycerol 3-phosphate</name>
        <dbReference type="ChEBI" id="CHEBI:57597"/>
    </ligand>
</feature>
<dbReference type="PRINTS" id="PR00077">
    <property type="entry name" value="GPDHDRGNASE"/>
</dbReference>
<evidence type="ECO:0000256" key="10">
    <source>
        <dbReference type="ARBA" id="ARBA00052716"/>
    </source>
</evidence>
<dbReference type="GO" id="GO:0051287">
    <property type="term" value="F:NAD binding"/>
    <property type="evidence" value="ECO:0007669"/>
    <property type="project" value="InterPro"/>
</dbReference>
<keyword evidence="8 14" id="KW-0594">Phospholipid biosynthesis</keyword>
<dbReference type="FunFam" id="3.40.50.720:FF:000019">
    <property type="entry name" value="Glycerol-3-phosphate dehydrogenase [NAD(P)+]"/>
    <property type="match status" value="1"/>
</dbReference>
<evidence type="ECO:0000256" key="16">
    <source>
        <dbReference type="PIRSR" id="PIRSR000114-2"/>
    </source>
</evidence>
<feature type="binding site" evidence="14">
    <location>
        <position position="48"/>
    </location>
    <ligand>
        <name>NADPH</name>
        <dbReference type="ChEBI" id="CHEBI:57783"/>
    </ligand>
</feature>
<feature type="binding site" evidence="17">
    <location>
        <position position="258"/>
    </location>
    <ligand>
        <name>NAD(+)</name>
        <dbReference type="ChEBI" id="CHEBI:57540"/>
    </ligand>
</feature>
<dbReference type="Gene3D" id="3.40.50.720">
    <property type="entry name" value="NAD(P)-binding Rossmann-like Domain"/>
    <property type="match status" value="1"/>
</dbReference>
<name>A0A347WNA4_9LACT</name>
<feature type="binding site" evidence="14">
    <location>
        <position position="143"/>
    </location>
    <ligand>
        <name>NADPH</name>
        <dbReference type="ChEBI" id="CHEBI:57783"/>
    </ligand>
</feature>
<feature type="binding site" evidence="14">
    <location>
        <position position="108"/>
    </location>
    <ligand>
        <name>sn-glycerol 3-phosphate</name>
        <dbReference type="ChEBI" id="CHEBI:57597"/>
    </ligand>
</feature>
<dbReference type="GO" id="GO:0046168">
    <property type="term" value="P:glycerol-3-phosphate catabolic process"/>
    <property type="evidence" value="ECO:0007669"/>
    <property type="project" value="InterPro"/>
</dbReference>
<protein>
    <recommendedName>
        <fullName evidence="12 14">Glycerol-3-phosphate dehydrogenase [NAD(P)+]</fullName>
        <ecNumber evidence="11 14">1.1.1.94</ecNumber>
    </recommendedName>
    <alternativeName>
        <fullName evidence="14">NAD(P)(+)-dependent glycerol-3-phosphate dehydrogenase</fullName>
    </alternativeName>
    <alternativeName>
        <fullName evidence="13 14">NAD(P)H-dependent dihydroxyacetone-phosphate reductase</fullName>
    </alternativeName>
</protein>
<dbReference type="HAMAP" id="MF_00394">
    <property type="entry name" value="NAD_Glyc3P_dehydrog"/>
    <property type="match status" value="1"/>
</dbReference>
<feature type="binding site" evidence="14">
    <location>
        <position position="282"/>
    </location>
    <ligand>
        <name>NADPH</name>
        <dbReference type="ChEBI" id="CHEBI:57783"/>
    </ligand>
</feature>
<dbReference type="SUPFAM" id="SSF51735">
    <property type="entry name" value="NAD(P)-binding Rossmann-fold domains"/>
    <property type="match status" value="1"/>
</dbReference>
<evidence type="ECO:0000256" key="13">
    <source>
        <dbReference type="ARBA" id="ARBA00080511"/>
    </source>
</evidence>
<evidence type="ECO:0000256" key="2">
    <source>
        <dbReference type="ARBA" id="ARBA00022516"/>
    </source>
</evidence>
<dbReference type="NCBIfam" id="NF000941">
    <property type="entry name" value="PRK00094.1-3"/>
    <property type="match status" value="1"/>
</dbReference>
<keyword evidence="14" id="KW-0963">Cytoplasm</keyword>
<feature type="binding site" evidence="14">
    <location>
        <position position="258"/>
    </location>
    <ligand>
        <name>NADPH</name>
        <dbReference type="ChEBI" id="CHEBI:57783"/>
    </ligand>
</feature>
<proteinExistence type="inferred from homology"/>
<dbReference type="PANTHER" id="PTHR11728">
    <property type="entry name" value="GLYCEROL-3-PHOSPHATE DEHYDROGENASE"/>
    <property type="match status" value="1"/>
</dbReference>
<dbReference type="GO" id="GO:0046167">
    <property type="term" value="P:glycerol-3-phosphate biosynthetic process"/>
    <property type="evidence" value="ECO:0007669"/>
    <property type="project" value="UniProtKB-UniRule"/>
</dbReference>
<evidence type="ECO:0000256" key="5">
    <source>
        <dbReference type="ARBA" id="ARBA00023002"/>
    </source>
</evidence>
<reference evidence="21 22" key="1">
    <citation type="submission" date="2017-09" db="EMBL/GenBank/DDBJ databases">
        <title>Complete genome sequence of Oxytococcus suis strain ZY16052.</title>
        <authorList>
            <person name="Li F."/>
        </authorList>
    </citation>
    <scope>NUCLEOTIDE SEQUENCE [LARGE SCALE GENOMIC DNA]</scope>
    <source>
        <strain evidence="21 22">ZY16052</strain>
    </source>
</reference>
<organism evidence="21 22">
    <name type="scientific">Suicoccus acidiformans</name>
    <dbReference type="NCBI Taxonomy" id="2036206"/>
    <lineage>
        <taxon>Bacteria</taxon>
        <taxon>Bacillati</taxon>
        <taxon>Bacillota</taxon>
        <taxon>Bacilli</taxon>
        <taxon>Lactobacillales</taxon>
        <taxon>Aerococcaceae</taxon>
        <taxon>Suicoccus</taxon>
    </lineage>
</organism>
<dbReference type="Pfam" id="PF07479">
    <property type="entry name" value="NAD_Gly3P_dh_C"/>
    <property type="match status" value="1"/>
</dbReference>
<keyword evidence="3 14" id="KW-0547">Nucleotide-binding</keyword>
<comment type="catalytic activity">
    <reaction evidence="14">
        <text>sn-glycerol 3-phosphate + NAD(+) = dihydroxyacetone phosphate + NADH + H(+)</text>
        <dbReference type="Rhea" id="RHEA:11092"/>
        <dbReference type="ChEBI" id="CHEBI:15378"/>
        <dbReference type="ChEBI" id="CHEBI:57540"/>
        <dbReference type="ChEBI" id="CHEBI:57597"/>
        <dbReference type="ChEBI" id="CHEBI:57642"/>
        <dbReference type="ChEBI" id="CHEBI:57945"/>
        <dbReference type="EC" id="1.1.1.94"/>
    </reaction>
</comment>
<feature type="binding site" evidence="14">
    <location>
        <position position="259"/>
    </location>
    <ligand>
        <name>sn-glycerol 3-phosphate</name>
        <dbReference type="ChEBI" id="CHEBI:57597"/>
    </ligand>
</feature>
<dbReference type="EMBL" id="CP023434">
    <property type="protein sequence ID" value="AXY26561.1"/>
    <property type="molecule type" value="Genomic_DNA"/>
</dbReference>
<evidence type="ECO:0000259" key="20">
    <source>
        <dbReference type="Pfam" id="PF07479"/>
    </source>
</evidence>
<dbReference type="GO" id="GO:0005975">
    <property type="term" value="P:carbohydrate metabolic process"/>
    <property type="evidence" value="ECO:0007669"/>
    <property type="project" value="InterPro"/>
</dbReference>
<dbReference type="GO" id="GO:0006650">
    <property type="term" value="P:glycerophospholipid metabolic process"/>
    <property type="evidence" value="ECO:0007669"/>
    <property type="project" value="UniProtKB-UniRule"/>
</dbReference>
<dbReference type="OrthoDB" id="9812273at2"/>
<keyword evidence="7 14" id="KW-0443">Lipid metabolism</keyword>
<dbReference type="PROSITE" id="PS00957">
    <property type="entry name" value="NAD_G3PDH"/>
    <property type="match status" value="1"/>
</dbReference>
<keyword evidence="5 14" id="KW-0560">Oxidoreductase</keyword>
<feature type="binding site" evidence="16">
    <location>
        <position position="108"/>
    </location>
    <ligand>
        <name>substrate</name>
    </ligand>
</feature>
<comment type="subcellular location">
    <subcellularLocation>
        <location evidence="14">Cytoplasm</location>
    </subcellularLocation>
</comment>
<dbReference type="InterPro" id="IPR006109">
    <property type="entry name" value="G3P_DH_NAD-dep_C"/>
</dbReference>
<sequence>MKVSVIGSGSWGTALANVLADNGHEVTLWGRNEETIAEIQTRHENNKYLPGAKLASSIQATTDLEHTVLEAEAILLVVPTAAMRQTCQNIRPYLEKRVNKPIIIHATKGIEQGTHLRMSEVIEAELADVMAAPVVVLSGPSHAEEVVDRQITTLSVACRDLSTAEDVQDLFMNAYFRVYTNEDVLGVELGGALKNIIALACGILVGLDFGDNARAALMTRGLAEITRLGTRMGADPLTFSGLSGLGDLIVTCTSEHSRNYQAGYMLAQGKNRRTVSSDVGMVVEGMSTTQAAAELAQELNVEMPITSTLQAFIYEDLPVDKAVDNLMLREGKTEALMKHHPF</sequence>
<comment type="pathway">
    <text evidence="14">Membrane lipid metabolism; glycerophospholipid metabolism.</text>
</comment>
<feature type="binding site" evidence="14">
    <location>
        <position position="247"/>
    </location>
    <ligand>
        <name>sn-glycerol 3-phosphate</name>
        <dbReference type="ChEBI" id="CHEBI:57597"/>
    </ligand>
</feature>
<dbReference type="RefSeq" id="WP_118991417.1">
    <property type="nucleotide sequence ID" value="NZ_CP023434.1"/>
</dbReference>
<evidence type="ECO:0000313" key="22">
    <source>
        <dbReference type="Proteomes" id="UP000263232"/>
    </source>
</evidence>
<evidence type="ECO:0000256" key="3">
    <source>
        <dbReference type="ARBA" id="ARBA00022741"/>
    </source>
</evidence>
<comment type="function">
    <text evidence="14">Catalyzes the reduction of the glycolytic intermediate dihydroxyacetone phosphate (DHAP) to sn-glycerol 3-phosphate (G3P), the key precursor for phospholipid synthesis.</text>
</comment>
<keyword evidence="22" id="KW-1185">Reference proteome</keyword>
<dbReference type="SUPFAM" id="SSF48179">
    <property type="entry name" value="6-phosphogluconate dehydrogenase C-terminal domain-like"/>
    <property type="match status" value="1"/>
</dbReference>
<dbReference type="PANTHER" id="PTHR11728:SF1">
    <property type="entry name" value="GLYCEROL-3-PHOSPHATE DEHYDROGENASE [NAD(+)] 2, CHLOROPLASTIC"/>
    <property type="match status" value="1"/>
</dbReference>
<evidence type="ECO:0000256" key="17">
    <source>
        <dbReference type="PIRSR" id="PIRSR000114-3"/>
    </source>
</evidence>
<feature type="binding site" evidence="14">
    <location>
        <position position="108"/>
    </location>
    <ligand>
        <name>NADPH</name>
        <dbReference type="ChEBI" id="CHEBI:57783"/>
    </ligand>
</feature>
<dbReference type="InterPro" id="IPR036291">
    <property type="entry name" value="NAD(P)-bd_dom_sf"/>
</dbReference>
<keyword evidence="9 14" id="KW-1208">Phospholipid metabolism</keyword>
<comment type="similarity">
    <text evidence="1 14 18">Belongs to the NAD-dependent glycerol-3-phosphate dehydrogenase family.</text>
</comment>
<accession>A0A347WNA4</accession>